<dbReference type="Proteomes" id="UP000823388">
    <property type="component" value="Chromosome 6K"/>
</dbReference>
<feature type="compositionally biased region" description="Basic residues" evidence="1">
    <location>
        <begin position="94"/>
        <end position="120"/>
    </location>
</feature>
<organism evidence="2 3">
    <name type="scientific">Panicum virgatum</name>
    <name type="common">Blackwell switchgrass</name>
    <dbReference type="NCBI Taxonomy" id="38727"/>
    <lineage>
        <taxon>Eukaryota</taxon>
        <taxon>Viridiplantae</taxon>
        <taxon>Streptophyta</taxon>
        <taxon>Embryophyta</taxon>
        <taxon>Tracheophyta</taxon>
        <taxon>Spermatophyta</taxon>
        <taxon>Magnoliopsida</taxon>
        <taxon>Liliopsida</taxon>
        <taxon>Poales</taxon>
        <taxon>Poaceae</taxon>
        <taxon>PACMAD clade</taxon>
        <taxon>Panicoideae</taxon>
        <taxon>Panicodae</taxon>
        <taxon>Paniceae</taxon>
        <taxon>Panicinae</taxon>
        <taxon>Panicum</taxon>
        <taxon>Panicum sect. Hiantes</taxon>
    </lineage>
</organism>
<dbReference type="AlphaFoldDB" id="A0A8T0RC42"/>
<gene>
    <name evidence="2" type="ORF">PVAP13_6KG223106</name>
</gene>
<feature type="region of interest" description="Disordered" evidence="1">
    <location>
        <begin position="1"/>
        <end position="126"/>
    </location>
</feature>
<comment type="caution">
    <text evidence="2">The sequence shown here is derived from an EMBL/GenBank/DDBJ whole genome shotgun (WGS) entry which is preliminary data.</text>
</comment>
<proteinExistence type="predicted"/>
<evidence type="ECO:0000256" key="1">
    <source>
        <dbReference type="SAM" id="MobiDB-lite"/>
    </source>
</evidence>
<accession>A0A8T0RC42</accession>
<evidence type="ECO:0000313" key="3">
    <source>
        <dbReference type="Proteomes" id="UP000823388"/>
    </source>
</evidence>
<name>A0A8T0RC42_PANVG</name>
<dbReference type="EMBL" id="CM029047">
    <property type="protein sequence ID" value="KAG2583492.1"/>
    <property type="molecule type" value="Genomic_DNA"/>
</dbReference>
<evidence type="ECO:0000313" key="2">
    <source>
        <dbReference type="EMBL" id="KAG2583492.1"/>
    </source>
</evidence>
<protein>
    <submittedName>
        <fullName evidence="2">Uncharacterized protein</fullName>
    </submittedName>
</protein>
<keyword evidence="3" id="KW-1185">Reference proteome</keyword>
<feature type="compositionally biased region" description="Polar residues" evidence="1">
    <location>
        <begin position="57"/>
        <end position="70"/>
    </location>
</feature>
<reference evidence="2" key="1">
    <citation type="submission" date="2020-05" db="EMBL/GenBank/DDBJ databases">
        <title>WGS assembly of Panicum virgatum.</title>
        <authorList>
            <person name="Lovell J.T."/>
            <person name="Jenkins J."/>
            <person name="Shu S."/>
            <person name="Juenger T.E."/>
            <person name="Schmutz J."/>
        </authorList>
    </citation>
    <scope>NUCLEOTIDE SEQUENCE</scope>
    <source>
        <strain evidence="2">AP13</strain>
    </source>
</reference>
<sequence length="172" mass="18904">MLEEHRHLCRGPPVASTATGKTTGGRKPHPTSGITGRAAPNSPWSPDQNEAEETPTKSRPTQGKGKQTSSKLHRRRWSIFQTGEELNSPEKPQQRRRHSGKDYLRRHRRRQGKPTRRKKPNYPIQVCAAIPGPPSSLALDQPLERKGASGITAGRRLHLGVALVSPATVAKG</sequence>